<dbReference type="AlphaFoldDB" id="A0AA36DL13"/>
<gene>
    <name evidence="2" type="ORF">MSPICULIGERA_LOCUS25940</name>
</gene>
<sequence>MPLKCTKCGARVRKRMVGGKCKCLLCKRCASEDEFQCLKCLPLTEVAGVDEKVRELEEPLNANAASTSKCSLNHAASLTKESAPIMYDRMALRFLQRLKQGQQNLAPRSRAKARANRKYVVGIYEALKSVRACQAKLIIIAKDATETAKSAMFALFYESDLKNVPIIRAADKRSIGQLLTSGRYLSCICVVDCNGLEREVELLLKDAKTTEATNADVKHDEAK</sequence>
<feature type="domain" description="Ribosomal protein eL8/eL30/eS12/Gadd45" evidence="1">
    <location>
        <begin position="112"/>
        <end position="194"/>
    </location>
</feature>
<dbReference type="InterPro" id="IPR004038">
    <property type="entry name" value="Ribosomal_eL8/eL30/eS12/Gad45"/>
</dbReference>
<dbReference type="SUPFAM" id="SSF55315">
    <property type="entry name" value="L30e-like"/>
    <property type="match status" value="1"/>
</dbReference>
<keyword evidence="3" id="KW-1185">Reference proteome</keyword>
<dbReference type="Gene3D" id="3.30.1330.30">
    <property type="match status" value="1"/>
</dbReference>
<dbReference type="Pfam" id="PF01248">
    <property type="entry name" value="Ribosomal_L7Ae"/>
    <property type="match status" value="1"/>
</dbReference>
<protein>
    <recommendedName>
        <fullName evidence="1">Ribosomal protein eL8/eL30/eS12/Gadd45 domain-containing protein</fullName>
    </recommendedName>
</protein>
<comment type="caution">
    <text evidence="2">The sequence shown here is derived from an EMBL/GenBank/DDBJ whole genome shotgun (WGS) entry which is preliminary data.</text>
</comment>
<accession>A0AA36DL13</accession>
<dbReference type="Proteomes" id="UP001177023">
    <property type="component" value="Unassembled WGS sequence"/>
</dbReference>
<proteinExistence type="predicted"/>
<evidence type="ECO:0000313" key="2">
    <source>
        <dbReference type="EMBL" id="CAJ0587987.1"/>
    </source>
</evidence>
<feature type="non-terminal residue" evidence="2">
    <location>
        <position position="1"/>
    </location>
</feature>
<organism evidence="2 3">
    <name type="scientific">Mesorhabditis spiculigera</name>
    <dbReference type="NCBI Taxonomy" id="96644"/>
    <lineage>
        <taxon>Eukaryota</taxon>
        <taxon>Metazoa</taxon>
        <taxon>Ecdysozoa</taxon>
        <taxon>Nematoda</taxon>
        <taxon>Chromadorea</taxon>
        <taxon>Rhabditida</taxon>
        <taxon>Rhabditina</taxon>
        <taxon>Rhabditomorpha</taxon>
        <taxon>Rhabditoidea</taxon>
        <taxon>Rhabditidae</taxon>
        <taxon>Mesorhabditinae</taxon>
        <taxon>Mesorhabditis</taxon>
    </lineage>
</organism>
<dbReference type="EMBL" id="CATQJA010002778">
    <property type="protein sequence ID" value="CAJ0587987.1"/>
    <property type="molecule type" value="Genomic_DNA"/>
</dbReference>
<dbReference type="InterPro" id="IPR029064">
    <property type="entry name" value="Ribosomal_eL30-like_sf"/>
</dbReference>
<evidence type="ECO:0000259" key="1">
    <source>
        <dbReference type="Pfam" id="PF01248"/>
    </source>
</evidence>
<name>A0AA36DL13_9BILA</name>
<evidence type="ECO:0000313" key="3">
    <source>
        <dbReference type="Proteomes" id="UP001177023"/>
    </source>
</evidence>
<reference evidence="2" key="1">
    <citation type="submission" date="2023-06" db="EMBL/GenBank/DDBJ databases">
        <authorList>
            <person name="Delattre M."/>
        </authorList>
    </citation>
    <scope>NUCLEOTIDE SEQUENCE</scope>
    <source>
        <strain evidence="2">AF72</strain>
    </source>
</reference>